<evidence type="ECO:0000313" key="13">
    <source>
        <dbReference type="Proteomes" id="UP000671908"/>
    </source>
</evidence>
<evidence type="ECO:0000256" key="2">
    <source>
        <dbReference type="ARBA" id="ARBA00022692"/>
    </source>
</evidence>
<dbReference type="Gene3D" id="3.30.465.10">
    <property type="match status" value="1"/>
</dbReference>
<evidence type="ECO:0000256" key="7">
    <source>
        <dbReference type="PROSITE-ProRule" id="PRU00703"/>
    </source>
</evidence>
<accession>A0A975F236</accession>
<dbReference type="PANTHER" id="PTHR22777:SF17">
    <property type="entry name" value="UPF0053 PROTEIN SLL0260"/>
    <property type="match status" value="1"/>
</dbReference>
<dbReference type="CDD" id="cd04590">
    <property type="entry name" value="CBS_pair_CorC_HlyC_assoc"/>
    <property type="match status" value="1"/>
</dbReference>
<dbReference type="PROSITE" id="PS51371">
    <property type="entry name" value="CBS"/>
    <property type="match status" value="1"/>
</dbReference>
<dbReference type="RefSeq" id="WP_210119746.1">
    <property type="nucleotide sequence ID" value="NZ_CP054142.1"/>
</dbReference>
<reference evidence="12 13" key="1">
    <citation type="journal article" date="2021" name="Microbiol. Resour. Announc.">
        <title>Complete Genome Sequences of Three Human Oral Treponema parvum Isolates.</title>
        <authorList>
            <person name="Zeng H."/>
            <person name="Watt R.M."/>
        </authorList>
    </citation>
    <scope>NUCLEOTIDE SEQUENCE [LARGE SCALE GENOMIC DNA]</scope>
    <source>
        <strain evidence="12 13">ATCC 700770</strain>
    </source>
</reference>
<dbReference type="SUPFAM" id="SSF54631">
    <property type="entry name" value="CBS-domain pair"/>
    <property type="match status" value="1"/>
</dbReference>
<sequence length="424" mass="47304">MSTLQIILTVFFFFVLVLCIAFFAASETAYLSISSFTLKRMLKNNESGAKKIAALYNRMDRLLTIVLIGINFFSTLAASIGAAAAISILGAQGITVSTIIVTFIITIGGEIVPKTVAASHPLPIAKNAAPALLVLQKIFFPVIWTFTKISQAASSATERFWKHEDPLITEEELKTLIDVGTKEGVLERSEQHMFYKLFEFNDLHVYDIMRHRSLIKAVPVNIKSTRLVEIFTNTGLSRLPVYKGSIENITGFFHYKKLLFAGKKEISKSDFVEKNQSPALFVPESLTAIELLTLFKKNNDDIAVALDEQGCVAGLVTMDDLLRSVFDRITDEFSISEVPPEKRIKIISANEFLVPGDMHIKDVNSVLKLNLKSENFITLGGWLLERFDALPSTGESIKKDGMLFVVEDQASRRIQTVRIKLNCR</sequence>
<evidence type="ECO:0000256" key="1">
    <source>
        <dbReference type="ARBA" id="ARBA00004141"/>
    </source>
</evidence>
<feature type="transmembrane region" description="Helical" evidence="9">
    <location>
        <begin position="94"/>
        <end position="112"/>
    </location>
</feature>
<dbReference type="AlphaFoldDB" id="A0A975F236"/>
<dbReference type="Pfam" id="PF01595">
    <property type="entry name" value="CNNM"/>
    <property type="match status" value="1"/>
</dbReference>
<evidence type="ECO:0000259" key="11">
    <source>
        <dbReference type="PROSITE" id="PS51846"/>
    </source>
</evidence>
<dbReference type="Proteomes" id="UP000671908">
    <property type="component" value="Chromosome"/>
</dbReference>
<name>A0A975F236_9SPIR</name>
<keyword evidence="2 8" id="KW-0812">Transmembrane</keyword>
<protein>
    <submittedName>
        <fullName evidence="12">HlyC/CorC family transporter</fullName>
    </submittedName>
</protein>
<evidence type="ECO:0000256" key="8">
    <source>
        <dbReference type="PROSITE-ProRule" id="PRU01193"/>
    </source>
</evidence>
<dbReference type="Pfam" id="PF00571">
    <property type="entry name" value="CBS"/>
    <property type="match status" value="1"/>
</dbReference>
<dbReference type="Pfam" id="PF03471">
    <property type="entry name" value="CorC_HlyC"/>
    <property type="match status" value="1"/>
</dbReference>
<keyword evidence="4 8" id="KW-1133">Transmembrane helix</keyword>
<feature type="domain" description="CNNM transmembrane" evidence="11">
    <location>
        <begin position="2"/>
        <end position="190"/>
    </location>
</feature>
<evidence type="ECO:0000256" key="6">
    <source>
        <dbReference type="ARBA" id="ARBA00023136"/>
    </source>
</evidence>
<feature type="transmembrane region" description="Helical" evidence="9">
    <location>
        <begin position="62"/>
        <end position="88"/>
    </location>
</feature>
<dbReference type="InterPro" id="IPR044751">
    <property type="entry name" value="Ion_transp-like_CBS"/>
</dbReference>
<dbReference type="InterPro" id="IPR016169">
    <property type="entry name" value="FAD-bd_PCMH_sub2"/>
</dbReference>
<dbReference type="PANTHER" id="PTHR22777">
    <property type="entry name" value="HEMOLYSIN-RELATED"/>
    <property type="match status" value="1"/>
</dbReference>
<dbReference type="InterPro" id="IPR002550">
    <property type="entry name" value="CNNM"/>
</dbReference>
<evidence type="ECO:0000256" key="4">
    <source>
        <dbReference type="ARBA" id="ARBA00022989"/>
    </source>
</evidence>
<dbReference type="KEGG" id="tpav:HRQ91_00265"/>
<evidence type="ECO:0000259" key="10">
    <source>
        <dbReference type="PROSITE" id="PS51371"/>
    </source>
</evidence>
<dbReference type="Gene3D" id="3.10.580.10">
    <property type="entry name" value="CBS-domain"/>
    <property type="match status" value="1"/>
</dbReference>
<proteinExistence type="predicted"/>
<comment type="subcellular location">
    <subcellularLocation>
        <location evidence="1">Membrane</location>
        <topology evidence="1">Multi-pass membrane protein</topology>
    </subcellularLocation>
</comment>
<gene>
    <name evidence="12" type="ORF">HRQ91_00265</name>
</gene>
<organism evidence="12 13">
    <name type="scientific">Treponema parvum</name>
    <dbReference type="NCBI Taxonomy" id="138851"/>
    <lineage>
        <taxon>Bacteria</taxon>
        <taxon>Pseudomonadati</taxon>
        <taxon>Spirochaetota</taxon>
        <taxon>Spirochaetia</taxon>
        <taxon>Spirochaetales</taxon>
        <taxon>Treponemataceae</taxon>
        <taxon>Treponema</taxon>
    </lineage>
</organism>
<dbReference type="InterPro" id="IPR046342">
    <property type="entry name" value="CBS_dom_sf"/>
</dbReference>
<dbReference type="EMBL" id="CP054142">
    <property type="protein sequence ID" value="QTQ13011.1"/>
    <property type="molecule type" value="Genomic_DNA"/>
</dbReference>
<dbReference type="SMART" id="SM01091">
    <property type="entry name" value="CorC_HlyC"/>
    <property type="match status" value="1"/>
</dbReference>
<dbReference type="SUPFAM" id="SSF56176">
    <property type="entry name" value="FAD-binding/transporter-associated domain-like"/>
    <property type="match status" value="1"/>
</dbReference>
<keyword evidence="6 8" id="KW-0472">Membrane</keyword>
<evidence type="ECO:0000313" key="12">
    <source>
        <dbReference type="EMBL" id="QTQ13011.1"/>
    </source>
</evidence>
<dbReference type="GO" id="GO:0005886">
    <property type="term" value="C:plasma membrane"/>
    <property type="evidence" value="ECO:0007669"/>
    <property type="project" value="TreeGrafter"/>
</dbReference>
<feature type="domain" description="CBS" evidence="10">
    <location>
        <begin position="272"/>
        <end position="332"/>
    </location>
</feature>
<dbReference type="InterPro" id="IPR000644">
    <property type="entry name" value="CBS_dom"/>
</dbReference>
<keyword evidence="13" id="KW-1185">Reference proteome</keyword>
<evidence type="ECO:0000256" key="3">
    <source>
        <dbReference type="ARBA" id="ARBA00022737"/>
    </source>
</evidence>
<dbReference type="GO" id="GO:0050660">
    <property type="term" value="F:flavin adenine dinucleotide binding"/>
    <property type="evidence" value="ECO:0007669"/>
    <property type="project" value="InterPro"/>
</dbReference>
<evidence type="ECO:0000256" key="9">
    <source>
        <dbReference type="SAM" id="Phobius"/>
    </source>
</evidence>
<dbReference type="PROSITE" id="PS51846">
    <property type="entry name" value="CNNM"/>
    <property type="match status" value="1"/>
</dbReference>
<dbReference type="InterPro" id="IPR005170">
    <property type="entry name" value="Transptr-assoc_dom"/>
</dbReference>
<evidence type="ECO:0000256" key="5">
    <source>
        <dbReference type="ARBA" id="ARBA00023122"/>
    </source>
</evidence>
<dbReference type="InterPro" id="IPR036318">
    <property type="entry name" value="FAD-bd_PCMH-like_sf"/>
</dbReference>
<keyword evidence="3" id="KW-0677">Repeat</keyword>
<keyword evidence="5 7" id="KW-0129">CBS domain</keyword>
<feature type="transmembrane region" description="Helical" evidence="9">
    <location>
        <begin position="6"/>
        <end position="33"/>
    </location>
</feature>